<proteinExistence type="predicted"/>
<accession>A0ACB9GDE6</accession>
<sequence>MSSPPSPSSALNKNLDPDNPYNLQDFHDHYNRSLSDVRPFTTSLTGNQTHEVAVQLPSFPALARPQESHKHDAPTDEYDPYGQPVSIGSIESRPTSQPTADGVYEGYVLPPSKTDIRPAGSSVTGNSNDDQNVGPHPYGHLSVNSKSIKKITPPDYYTQEQYK</sequence>
<dbReference type="EMBL" id="CM042010">
    <property type="protein sequence ID" value="KAI3781508.1"/>
    <property type="molecule type" value="Genomic_DNA"/>
</dbReference>
<gene>
    <name evidence="1" type="ORF">L2E82_11525</name>
</gene>
<organism evidence="1 2">
    <name type="scientific">Cichorium intybus</name>
    <name type="common">Chicory</name>
    <dbReference type="NCBI Taxonomy" id="13427"/>
    <lineage>
        <taxon>Eukaryota</taxon>
        <taxon>Viridiplantae</taxon>
        <taxon>Streptophyta</taxon>
        <taxon>Embryophyta</taxon>
        <taxon>Tracheophyta</taxon>
        <taxon>Spermatophyta</taxon>
        <taxon>Magnoliopsida</taxon>
        <taxon>eudicotyledons</taxon>
        <taxon>Gunneridae</taxon>
        <taxon>Pentapetalae</taxon>
        <taxon>asterids</taxon>
        <taxon>campanulids</taxon>
        <taxon>Asterales</taxon>
        <taxon>Asteraceae</taxon>
        <taxon>Cichorioideae</taxon>
        <taxon>Cichorieae</taxon>
        <taxon>Cichoriinae</taxon>
        <taxon>Cichorium</taxon>
    </lineage>
</organism>
<reference evidence="1 2" key="2">
    <citation type="journal article" date="2022" name="Mol. Ecol. Resour.">
        <title>The genomes of chicory, endive, great burdock and yacon provide insights into Asteraceae paleo-polyploidization history and plant inulin production.</title>
        <authorList>
            <person name="Fan W."/>
            <person name="Wang S."/>
            <person name="Wang H."/>
            <person name="Wang A."/>
            <person name="Jiang F."/>
            <person name="Liu H."/>
            <person name="Zhao H."/>
            <person name="Xu D."/>
            <person name="Zhang Y."/>
        </authorList>
    </citation>
    <scope>NUCLEOTIDE SEQUENCE [LARGE SCALE GENOMIC DNA]</scope>
    <source>
        <strain evidence="2">cv. Punajuju</strain>
        <tissue evidence="1">Leaves</tissue>
    </source>
</reference>
<protein>
    <submittedName>
        <fullName evidence="1">Uncharacterized protein</fullName>
    </submittedName>
</protein>
<name>A0ACB9GDE6_CICIN</name>
<dbReference type="Proteomes" id="UP001055811">
    <property type="component" value="Linkage Group LG02"/>
</dbReference>
<evidence type="ECO:0000313" key="2">
    <source>
        <dbReference type="Proteomes" id="UP001055811"/>
    </source>
</evidence>
<reference evidence="2" key="1">
    <citation type="journal article" date="2022" name="Mol. Ecol. Resour.">
        <title>The genomes of chicory, endive, great burdock and yacon provide insights into Asteraceae palaeo-polyploidization history and plant inulin production.</title>
        <authorList>
            <person name="Fan W."/>
            <person name="Wang S."/>
            <person name="Wang H."/>
            <person name="Wang A."/>
            <person name="Jiang F."/>
            <person name="Liu H."/>
            <person name="Zhao H."/>
            <person name="Xu D."/>
            <person name="Zhang Y."/>
        </authorList>
    </citation>
    <scope>NUCLEOTIDE SEQUENCE [LARGE SCALE GENOMIC DNA]</scope>
    <source>
        <strain evidence="2">cv. Punajuju</strain>
    </source>
</reference>
<comment type="caution">
    <text evidence="1">The sequence shown here is derived from an EMBL/GenBank/DDBJ whole genome shotgun (WGS) entry which is preliminary data.</text>
</comment>
<keyword evidence="2" id="KW-1185">Reference proteome</keyword>
<evidence type="ECO:0000313" key="1">
    <source>
        <dbReference type="EMBL" id="KAI3781508.1"/>
    </source>
</evidence>